<sequence>MRDYARDASQYANNYYANVRKAYEDAYGYTFEDYATGDVYDPDHTLYRMVGGFNGNDYNGLNYTQLKNGQSRAGLTVDDLWPSLKNVDDAMQWAADMVHASARYTMEYNLAHDPTGPRWARATGGAKPCAFCVMLAGRGFVYHSKDKAIFGGKLHDGRCHCTAIPGWRGDVLTPSQQRCRDMYRAGVKKTGGSTDENAVTVAMNHLFPDELSGGVYDLSAEWPDDVRNISSRIWTHILEGDPNGNGGHASWSKNPGKTKFPDDWDEKKIKWAVKETIVDPDEDKDGQRPNNREMVKDIEGVRILVRLTKKKNGWRVNTAFPDAKDKKGLNT</sequence>
<dbReference type="STRING" id="762211.BSTEL_0632"/>
<keyword evidence="3" id="KW-1185">Reference proteome</keyword>
<dbReference type="eggNOG" id="ENOG5031BIG">
    <property type="taxonomic scope" value="Bacteria"/>
</dbReference>
<dbReference type="Pfam" id="PF25310">
    <property type="entry name" value="VG15"/>
    <property type="match status" value="1"/>
</dbReference>
<dbReference type="InterPro" id="IPR057369">
    <property type="entry name" value="VG15"/>
</dbReference>
<proteinExistence type="predicted"/>
<name>A0A087DQM1_9BIFI</name>
<evidence type="ECO:0000256" key="1">
    <source>
        <dbReference type="SAM" id="MobiDB-lite"/>
    </source>
</evidence>
<dbReference type="Proteomes" id="UP000029004">
    <property type="component" value="Unassembled WGS sequence"/>
</dbReference>
<dbReference type="EMBL" id="JGZP01000011">
    <property type="protein sequence ID" value="KFI97821.1"/>
    <property type="molecule type" value="Genomic_DNA"/>
</dbReference>
<comment type="caution">
    <text evidence="2">The sequence shown here is derived from an EMBL/GenBank/DDBJ whole genome shotgun (WGS) entry which is preliminary data.</text>
</comment>
<feature type="region of interest" description="Disordered" evidence="1">
    <location>
        <begin position="243"/>
        <end position="263"/>
    </location>
</feature>
<organism evidence="2 3">
    <name type="scientific">Bifidobacterium stellenboschense</name>
    <dbReference type="NCBI Taxonomy" id="762211"/>
    <lineage>
        <taxon>Bacteria</taxon>
        <taxon>Bacillati</taxon>
        <taxon>Actinomycetota</taxon>
        <taxon>Actinomycetes</taxon>
        <taxon>Bifidobacteriales</taxon>
        <taxon>Bifidobacteriaceae</taxon>
        <taxon>Bifidobacterium</taxon>
    </lineage>
</organism>
<evidence type="ECO:0000313" key="2">
    <source>
        <dbReference type="EMBL" id="KFI97821.1"/>
    </source>
</evidence>
<reference evidence="2 3" key="1">
    <citation type="submission" date="2014-03" db="EMBL/GenBank/DDBJ databases">
        <title>Genomics of Bifidobacteria.</title>
        <authorList>
            <person name="Ventura M."/>
            <person name="Milani C."/>
            <person name="Lugli G.A."/>
        </authorList>
    </citation>
    <scope>NUCLEOTIDE SEQUENCE [LARGE SCALE GENOMIC DNA]</scope>
    <source>
        <strain evidence="2 3">DSM 23968</strain>
    </source>
</reference>
<accession>A0A087DQM1</accession>
<gene>
    <name evidence="2" type="ORF">BSTEL_0632</name>
</gene>
<evidence type="ECO:0000313" key="3">
    <source>
        <dbReference type="Proteomes" id="UP000029004"/>
    </source>
</evidence>
<protein>
    <submittedName>
        <fullName evidence="2">Uncharacterized protein</fullName>
    </submittedName>
</protein>
<dbReference type="AlphaFoldDB" id="A0A087DQM1"/>